<feature type="transmembrane region" description="Helical" evidence="1">
    <location>
        <begin position="460"/>
        <end position="481"/>
    </location>
</feature>
<dbReference type="InterPro" id="IPR050640">
    <property type="entry name" value="Bact_2-comp_sensor_kinase"/>
</dbReference>
<dbReference type="EMBL" id="JAPDPJ010000037">
    <property type="protein sequence ID" value="MCW3787804.1"/>
    <property type="molecule type" value="Genomic_DNA"/>
</dbReference>
<proteinExistence type="predicted"/>
<dbReference type="RefSeq" id="WP_301191368.1">
    <property type="nucleotide sequence ID" value="NZ_JAPDPJ010000037.1"/>
</dbReference>
<dbReference type="GO" id="GO:0016020">
    <property type="term" value="C:membrane"/>
    <property type="evidence" value="ECO:0007669"/>
    <property type="project" value="InterPro"/>
</dbReference>
<feature type="domain" description="Signal transduction histidine kinase internal region" evidence="3">
    <location>
        <begin position="499"/>
        <end position="576"/>
    </location>
</feature>
<evidence type="ECO:0000313" key="4">
    <source>
        <dbReference type="EMBL" id="MCW3787804.1"/>
    </source>
</evidence>
<dbReference type="InterPro" id="IPR010559">
    <property type="entry name" value="Sig_transdc_His_kin_internal"/>
</dbReference>
<evidence type="ECO:0000259" key="2">
    <source>
        <dbReference type="Pfam" id="PF02518"/>
    </source>
</evidence>
<organism evidence="4 5">
    <name type="scientific">Plebeiibacterium sediminum</name>
    <dbReference type="NCBI Taxonomy" id="2992112"/>
    <lineage>
        <taxon>Bacteria</taxon>
        <taxon>Pseudomonadati</taxon>
        <taxon>Bacteroidota</taxon>
        <taxon>Bacteroidia</taxon>
        <taxon>Marinilabiliales</taxon>
        <taxon>Marinilabiliaceae</taxon>
        <taxon>Plebeiibacterium</taxon>
    </lineage>
</organism>
<dbReference type="Gene3D" id="3.30.565.10">
    <property type="entry name" value="Histidine kinase-like ATPase, C-terminal domain"/>
    <property type="match status" value="1"/>
</dbReference>
<dbReference type="SUPFAM" id="SSF55874">
    <property type="entry name" value="ATPase domain of HSP90 chaperone/DNA topoisomerase II/histidine kinase"/>
    <property type="match status" value="1"/>
</dbReference>
<protein>
    <submittedName>
        <fullName evidence="4">Histidine kinase</fullName>
    </submittedName>
</protein>
<comment type="caution">
    <text evidence="4">The sequence shown here is derived from an EMBL/GenBank/DDBJ whole genome shotgun (WGS) entry which is preliminary data.</text>
</comment>
<gene>
    <name evidence="4" type="ORF">OM075_15115</name>
</gene>
<dbReference type="InterPro" id="IPR003594">
    <property type="entry name" value="HATPase_dom"/>
</dbReference>
<dbReference type="InterPro" id="IPR036890">
    <property type="entry name" value="HATPase_C_sf"/>
</dbReference>
<dbReference type="Pfam" id="PF02518">
    <property type="entry name" value="HATPase_c"/>
    <property type="match status" value="1"/>
</dbReference>
<dbReference type="PANTHER" id="PTHR34220:SF7">
    <property type="entry name" value="SENSOR HISTIDINE KINASE YPDA"/>
    <property type="match status" value="1"/>
</dbReference>
<dbReference type="GO" id="GO:0000155">
    <property type="term" value="F:phosphorelay sensor kinase activity"/>
    <property type="evidence" value="ECO:0007669"/>
    <property type="project" value="InterPro"/>
</dbReference>
<dbReference type="Pfam" id="PF06580">
    <property type="entry name" value="His_kinase"/>
    <property type="match status" value="1"/>
</dbReference>
<evidence type="ECO:0000256" key="1">
    <source>
        <dbReference type="SAM" id="Phobius"/>
    </source>
</evidence>
<dbReference type="PANTHER" id="PTHR34220">
    <property type="entry name" value="SENSOR HISTIDINE KINASE YPDA"/>
    <property type="match status" value="1"/>
</dbReference>
<feature type="domain" description="Histidine kinase/HSP90-like ATPase" evidence="2">
    <location>
        <begin position="597"/>
        <end position="700"/>
    </location>
</feature>
<dbReference type="SUPFAM" id="SSF69318">
    <property type="entry name" value="Integrin alpha N-terminal domain"/>
    <property type="match status" value="1"/>
</dbReference>
<accession>A0AAE3M628</accession>
<evidence type="ECO:0000313" key="5">
    <source>
        <dbReference type="Proteomes" id="UP001209229"/>
    </source>
</evidence>
<dbReference type="AlphaFoldDB" id="A0AAE3M628"/>
<keyword evidence="5" id="KW-1185">Reference proteome</keyword>
<dbReference type="InterPro" id="IPR028994">
    <property type="entry name" value="Integrin_alpha_N"/>
</dbReference>
<keyword evidence="1" id="KW-0812">Transmembrane</keyword>
<keyword evidence="1" id="KW-0472">Membrane</keyword>
<name>A0AAE3M628_9BACT</name>
<dbReference type="Proteomes" id="UP001209229">
    <property type="component" value="Unassembled WGS sequence"/>
</dbReference>
<keyword evidence="4" id="KW-0418">Kinase</keyword>
<feature type="transmembrane region" description="Helical" evidence="1">
    <location>
        <begin position="12"/>
        <end position="35"/>
    </location>
</feature>
<keyword evidence="1" id="KW-1133">Transmembrane helix</keyword>
<keyword evidence="4" id="KW-0808">Transferase</keyword>
<sequence length="701" mass="80756">MKSLFQKVYKINFLAIISSPWILSLIPAAVIIFLLPEMFTPYHLTLKKAEDITQNKRLTFFEDLDQNGIKEKIDVLDYRGKFACCFIWGNNNSVKHQFNFYGKIPEQENLTMPVFCDINKDGNREVFVFTQKQDSLFINAVDFSSKRVILNGRFISKIGMVPGVKDFVLRPIINHDYNGDGIPEIYFLLNGCYSLYPRKIMAYDYVNDTLISTINTGSQHFVTPVLTPDDSLILISTTPATNNCPDDFVYSYPDTCARIFTFNDKLELVSKPIEYSGSGCVVRGPIEFNKHLQYVVFNENNSNTNYIVTTDIEGKIINKKTVQQEVNGGGLVSISLNSNHHFLLRNKGEDLFHIYEYKPKLTAFQQSSFTEKLPNSSLIPFELSNGKLAYLSNDYKTNKVNLYIEQINHELSFESDLYFNSYNLYVQSKIIEQGEILKVTDRHFLYTYLITTNNYYSIRYILWGIIYLLSTGFILLILNLYKRQVNKRNKLLQEIVSLQLKLVTAQLDPHFAFNALNLVSAKILKGDKYEAYDLMTCFSSMMRSAMSFSEVVSWSLEKEMQFVTDYLKLMKVRFKDLFDYTIDYDKAIDLGKVDISRLLIQNSVENAIKHAFKNISYKGLVSIVIIQKLDTITVTVTDNGIGREKAMQNEVANNRSGGNGIKWTRKQVEIYNKLFKTHIDFQIEDKLPSGTQIIISIPYKK</sequence>
<reference evidence="4" key="1">
    <citation type="submission" date="2022-10" db="EMBL/GenBank/DDBJ databases">
        <authorList>
            <person name="Yu W.X."/>
        </authorList>
    </citation>
    <scope>NUCLEOTIDE SEQUENCE</scope>
    <source>
        <strain evidence="4">AAT</strain>
    </source>
</reference>
<evidence type="ECO:0000259" key="3">
    <source>
        <dbReference type="Pfam" id="PF06580"/>
    </source>
</evidence>